<evidence type="ECO:0000256" key="4">
    <source>
        <dbReference type="ARBA" id="ARBA00022771"/>
    </source>
</evidence>
<dbReference type="Gramene" id="LPERR05G07010.1">
    <property type="protein sequence ID" value="LPERR05G07010.1"/>
    <property type="gene ID" value="LPERR05G07010"/>
</dbReference>
<comment type="catalytic activity">
    <reaction evidence="1">
        <text>S-ubiquitinyl-[E2 ubiquitin-conjugating enzyme]-L-cysteine + [acceptor protein]-L-lysine = [E2 ubiquitin-conjugating enzyme]-L-cysteine + N(6)-ubiquitinyl-[acceptor protein]-L-lysine.</text>
        <dbReference type="EC" id="2.3.2.27"/>
    </reaction>
</comment>
<dbReference type="PROSITE" id="PS50089">
    <property type="entry name" value="ZF_RING_2"/>
    <property type="match status" value="1"/>
</dbReference>
<accession>A0A0D9WE95</accession>
<reference evidence="11 12" key="1">
    <citation type="submission" date="2012-08" db="EMBL/GenBank/DDBJ databases">
        <title>Oryza genome evolution.</title>
        <authorList>
            <person name="Wing R.A."/>
        </authorList>
    </citation>
    <scope>NUCLEOTIDE SEQUENCE</scope>
</reference>
<feature type="domain" description="RING-type" evidence="10">
    <location>
        <begin position="141"/>
        <end position="183"/>
    </location>
</feature>
<reference evidence="11" key="3">
    <citation type="submission" date="2015-04" db="UniProtKB">
        <authorList>
            <consortium name="EnsemblPlants"/>
        </authorList>
    </citation>
    <scope>IDENTIFICATION</scope>
</reference>
<keyword evidence="3" id="KW-0479">Metal-binding</keyword>
<evidence type="ECO:0000256" key="1">
    <source>
        <dbReference type="ARBA" id="ARBA00000900"/>
    </source>
</evidence>
<organism evidence="11 12">
    <name type="scientific">Leersia perrieri</name>
    <dbReference type="NCBI Taxonomy" id="77586"/>
    <lineage>
        <taxon>Eukaryota</taxon>
        <taxon>Viridiplantae</taxon>
        <taxon>Streptophyta</taxon>
        <taxon>Embryophyta</taxon>
        <taxon>Tracheophyta</taxon>
        <taxon>Spermatophyta</taxon>
        <taxon>Magnoliopsida</taxon>
        <taxon>Liliopsida</taxon>
        <taxon>Poales</taxon>
        <taxon>Poaceae</taxon>
        <taxon>BOP clade</taxon>
        <taxon>Oryzoideae</taxon>
        <taxon>Oryzeae</taxon>
        <taxon>Oryzinae</taxon>
        <taxon>Leersia</taxon>
    </lineage>
</organism>
<protein>
    <recommendedName>
        <fullName evidence="2">RING-type E3 ubiquitin transferase</fullName>
        <ecNumber evidence="2">2.3.2.27</ecNumber>
    </recommendedName>
</protein>
<dbReference type="GO" id="GO:0061630">
    <property type="term" value="F:ubiquitin protein ligase activity"/>
    <property type="evidence" value="ECO:0007669"/>
    <property type="project" value="UniProtKB-EC"/>
</dbReference>
<dbReference type="Proteomes" id="UP000032180">
    <property type="component" value="Chromosome 5"/>
</dbReference>
<feature type="region of interest" description="Disordered" evidence="8">
    <location>
        <begin position="1"/>
        <end position="23"/>
    </location>
</feature>
<evidence type="ECO:0000256" key="7">
    <source>
        <dbReference type="PROSITE-ProRule" id="PRU00175"/>
    </source>
</evidence>
<dbReference type="InterPro" id="IPR053238">
    <property type="entry name" value="RING-H2_zinc_finger"/>
</dbReference>
<name>A0A0D9WE95_9ORYZ</name>
<keyword evidence="9" id="KW-0472">Membrane</keyword>
<evidence type="ECO:0000256" key="6">
    <source>
        <dbReference type="ARBA" id="ARBA00024209"/>
    </source>
</evidence>
<feature type="transmembrane region" description="Helical" evidence="9">
    <location>
        <begin position="37"/>
        <end position="70"/>
    </location>
</feature>
<dbReference type="AlphaFoldDB" id="A0A0D9WE95"/>
<comment type="similarity">
    <text evidence="6">Belongs to the RING-type zinc finger family. ATL subfamily.</text>
</comment>
<dbReference type="InterPro" id="IPR001841">
    <property type="entry name" value="Znf_RING"/>
</dbReference>
<dbReference type="EC" id="2.3.2.27" evidence="2"/>
<evidence type="ECO:0000256" key="9">
    <source>
        <dbReference type="SAM" id="Phobius"/>
    </source>
</evidence>
<proteinExistence type="inferred from homology"/>
<dbReference type="CDD" id="cd16461">
    <property type="entry name" value="RING-H2_EL5-like"/>
    <property type="match status" value="1"/>
</dbReference>
<evidence type="ECO:0000313" key="12">
    <source>
        <dbReference type="Proteomes" id="UP000032180"/>
    </source>
</evidence>
<dbReference type="PANTHER" id="PTHR14155">
    <property type="entry name" value="RING FINGER DOMAIN-CONTAINING"/>
    <property type="match status" value="1"/>
</dbReference>
<dbReference type="Gene3D" id="3.30.40.10">
    <property type="entry name" value="Zinc/RING finger domain, C3HC4 (zinc finger)"/>
    <property type="match status" value="1"/>
</dbReference>
<keyword evidence="9" id="KW-0812">Transmembrane</keyword>
<sequence>MFFSGLSPAIHRDHQPGGRPPPFDEDGERTLVVLLTFGIFFSFVILYLVAGLVWSIVITASAIAMSFLYLKVRRRRAVMMARRGVGGGGDIVFVVGGSAHQAGGGGGADDSGVLSAMIPAFEYKRQVVNGGEDGGGGWAQCVICLGMVQVGEVVRRLPACKHMFHVDCIDAWLSSHSTCPICRADVVVDLAAGRLEPPV</sequence>
<dbReference type="Pfam" id="PF13639">
    <property type="entry name" value="zf-RING_2"/>
    <property type="match status" value="1"/>
</dbReference>
<evidence type="ECO:0000313" key="11">
    <source>
        <dbReference type="EnsemblPlants" id="LPERR05G07010.1"/>
    </source>
</evidence>
<keyword evidence="4 7" id="KW-0863">Zinc-finger</keyword>
<dbReference type="FunFam" id="3.30.40.10:FF:000984">
    <property type="entry name" value="Putative RING zinc finger domain superfamily protein"/>
    <property type="match status" value="1"/>
</dbReference>
<dbReference type="STRING" id="77586.A0A0D9WE95"/>
<dbReference type="InterPro" id="IPR013083">
    <property type="entry name" value="Znf_RING/FYVE/PHD"/>
</dbReference>
<dbReference type="GO" id="GO:0008270">
    <property type="term" value="F:zinc ion binding"/>
    <property type="evidence" value="ECO:0007669"/>
    <property type="project" value="UniProtKB-KW"/>
</dbReference>
<dbReference type="eggNOG" id="KOG0800">
    <property type="taxonomic scope" value="Eukaryota"/>
</dbReference>
<dbReference type="SUPFAM" id="SSF57850">
    <property type="entry name" value="RING/U-box"/>
    <property type="match status" value="1"/>
</dbReference>
<keyword evidence="9" id="KW-1133">Transmembrane helix</keyword>
<evidence type="ECO:0000256" key="5">
    <source>
        <dbReference type="ARBA" id="ARBA00022833"/>
    </source>
</evidence>
<keyword evidence="5" id="KW-0862">Zinc</keyword>
<dbReference type="PANTHER" id="PTHR14155:SF497">
    <property type="entry name" value="RING-TYPE DOMAIN-CONTAINING PROTEIN"/>
    <property type="match status" value="1"/>
</dbReference>
<keyword evidence="12" id="KW-1185">Reference proteome</keyword>
<dbReference type="SMART" id="SM00184">
    <property type="entry name" value="RING"/>
    <property type="match status" value="1"/>
</dbReference>
<evidence type="ECO:0000256" key="8">
    <source>
        <dbReference type="SAM" id="MobiDB-lite"/>
    </source>
</evidence>
<evidence type="ECO:0000256" key="3">
    <source>
        <dbReference type="ARBA" id="ARBA00022723"/>
    </source>
</evidence>
<dbReference type="HOGENOM" id="CLU_013137_12_1_1"/>
<dbReference type="EnsemblPlants" id="LPERR05G07010.1">
    <property type="protein sequence ID" value="LPERR05G07010.1"/>
    <property type="gene ID" value="LPERR05G07010"/>
</dbReference>
<reference evidence="12" key="2">
    <citation type="submission" date="2013-12" db="EMBL/GenBank/DDBJ databases">
        <authorList>
            <person name="Yu Y."/>
            <person name="Lee S."/>
            <person name="de Baynast K."/>
            <person name="Wissotski M."/>
            <person name="Liu L."/>
            <person name="Talag J."/>
            <person name="Goicoechea J."/>
            <person name="Angelova A."/>
            <person name="Jetty R."/>
            <person name="Kudrna D."/>
            <person name="Golser W."/>
            <person name="Rivera L."/>
            <person name="Zhang J."/>
            <person name="Wing R."/>
        </authorList>
    </citation>
    <scope>NUCLEOTIDE SEQUENCE</scope>
</reference>
<evidence type="ECO:0000256" key="2">
    <source>
        <dbReference type="ARBA" id="ARBA00012483"/>
    </source>
</evidence>
<evidence type="ECO:0000259" key="10">
    <source>
        <dbReference type="PROSITE" id="PS50089"/>
    </source>
</evidence>